<sequence length="197" mass="20527">MHERQAVVFGLLIGALILVGLFAVGIATGAVKSPVDRSIQTASPDDDAMTTAQPCVPAKTKPVSYGRIKVNIYNASSRAGLATTVSRELDARGFKTGTIGNSTQDIKSQRIVFGPKGVAAAYTLAAQVPDAKLVLDARKNRTVDVVLSASYSALVPLDDVELSPRKSMTSVAGCVPLKDVTPLAPLPKATPTVKVKG</sequence>
<dbReference type="Gene3D" id="3.30.70.2390">
    <property type="match status" value="1"/>
</dbReference>
<evidence type="ECO:0000313" key="3">
    <source>
        <dbReference type="Proteomes" id="UP000231586"/>
    </source>
</evidence>
<dbReference type="InterPro" id="IPR027381">
    <property type="entry name" value="LytR/CpsA/Psr_C"/>
</dbReference>
<dbReference type="AlphaFoldDB" id="A0A2M8W6N3"/>
<evidence type="ECO:0000313" key="2">
    <source>
        <dbReference type="EMBL" id="PJI86554.1"/>
    </source>
</evidence>
<organism evidence="2 3">
    <name type="scientific">Luteimicrobium subarcticum</name>
    <dbReference type="NCBI Taxonomy" id="620910"/>
    <lineage>
        <taxon>Bacteria</taxon>
        <taxon>Bacillati</taxon>
        <taxon>Actinomycetota</taxon>
        <taxon>Actinomycetes</taxon>
        <taxon>Micrococcales</taxon>
        <taxon>Luteimicrobium</taxon>
    </lineage>
</organism>
<name>A0A2M8W6N3_9MICO</name>
<evidence type="ECO:0000259" key="1">
    <source>
        <dbReference type="Pfam" id="PF13399"/>
    </source>
</evidence>
<feature type="domain" description="LytR/CpsA/Psr regulator C-terminal" evidence="1">
    <location>
        <begin position="67"/>
        <end position="151"/>
    </location>
</feature>
<dbReference type="EMBL" id="PGTZ01000010">
    <property type="protein sequence ID" value="PJI86554.1"/>
    <property type="molecule type" value="Genomic_DNA"/>
</dbReference>
<accession>A0A2M8W6N3</accession>
<dbReference type="Proteomes" id="UP000231586">
    <property type="component" value="Unassembled WGS sequence"/>
</dbReference>
<dbReference type="Pfam" id="PF13399">
    <property type="entry name" value="LytR_C"/>
    <property type="match status" value="1"/>
</dbReference>
<proteinExistence type="predicted"/>
<gene>
    <name evidence="2" type="ORF">CLV34_2472</name>
</gene>
<protein>
    <submittedName>
        <fullName evidence="2">LytR cell envelope-related transcriptional attenuator</fullName>
    </submittedName>
</protein>
<comment type="caution">
    <text evidence="2">The sequence shown here is derived from an EMBL/GenBank/DDBJ whole genome shotgun (WGS) entry which is preliminary data.</text>
</comment>
<keyword evidence="3" id="KW-1185">Reference proteome</keyword>
<reference evidence="2 3" key="1">
    <citation type="submission" date="2017-11" db="EMBL/GenBank/DDBJ databases">
        <title>Genomic Encyclopedia of Archaeal and Bacterial Type Strains, Phase II (KMG-II): From Individual Species to Whole Genera.</title>
        <authorList>
            <person name="Goeker M."/>
        </authorList>
    </citation>
    <scope>NUCLEOTIDE SEQUENCE [LARGE SCALE GENOMIC DNA]</scope>
    <source>
        <strain evidence="2 3">DSM 22413</strain>
    </source>
</reference>